<reference evidence="2" key="1">
    <citation type="journal article" date="2014" name="Int. J. Syst. Evol. Microbiol.">
        <title>Complete genome sequence of Corynebacterium casei LMG S-19264T (=DSM 44701T), isolated from a smear-ripened cheese.</title>
        <authorList>
            <consortium name="US DOE Joint Genome Institute (JGI-PGF)"/>
            <person name="Walter F."/>
            <person name="Albersmeier A."/>
            <person name="Kalinowski J."/>
            <person name="Ruckert C."/>
        </authorList>
    </citation>
    <scope>NUCLEOTIDE SEQUENCE</scope>
    <source>
        <strain evidence="2">VKM Ac-1940</strain>
    </source>
</reference>
<comment type="caution">
    <text evidence="2">The sequence shown here is derived from an EMBL/GenBank/DDBJ whole genome shotgun (WGS) entry which is preliminary data.</text>
</comment>
<dbReference type="InterPro" id="IPR011013">
    <property type="entry name" value="Gal_mutarotase_sf_dom"/>
</dbReference>
<name>A0A9W6M681_9MICO</name>
<organism evidence="2 3">
    <name type="scientific">Microbacterium dextranolyticum</name>
    <dbReference type="NCBI Taxonomy" id="36806"/>
    <lineage>
        <taxon>Bacteria</taxon>
        <taxon>Bacillati</taxon>
        <taxon>Actinomycetota</taxon>
        <taxon>Actinomycetes</taxon>
        <taxon>Micrococcales</taxon>
        <taxon>Microbacteriaceae</taxon>
        <taxon>Microbacterium</taxon>
    </lineage>
</organism>
<dbReference type="RefSeq" id="WP_204964817.1">
    <property type="nucleotide sequence ID" value="NZ_BAAAUR010000011.1"/>
</dbReference>
<dbReference type="Gene3D" id="2.70.98.10">
    <property type="match status" value="1"/>
</dbReference>
<dbReference type="Pfam" id="PF01263">
    <property type="entry name" value="Aldose_epim"/>
    <property type="match status" value="1"/>
</dbReference>
<dbReference type="InterPro" id="IPR014718">
    <property type="entry name" value="GH-type_carb-bd"/>
</dbReference>
<dbReference type="GO" id="GO:0005975">
    <property type="term" value="P:carbohydrate metabolic process"/>
    <property type="evidence" value="ECO:0007669"/>
    <property type="project" value="InterPro"/>
</dbReference>
<dbReference type="CDD" id="cd09022">
    <property type="entry name" value="Aldose_epim_Ec_YihR"/>
    <property type="match status" value="1"/>
</dbReference>
<accession>A0A9W6M681</accession>
<feature type="region of interest" description="Disordered" evidence="1">
    <location>
        <begin position="1"/>
        <end position="29"/>
    </location>
</feature>
<keyword evidence="3" id="KW-1185">Reference proteome</keyword>
<evidence type="ECO:0000313" key="2">
    <source>
        <dbReference type="EMBL" id="GLJ95340.1"/>
    </source>
</evidence>
<feature type="compositionally biased region" description="Basic and acidic residues" evidence="1">
    <location>
        <begin position="1"/>
        <end position="10"/>
    </location>
</feature>
<dbReference type="EMBL" id="BSER01000008">
    <property type="protein sequence ID" value="GLJ95340.1"/>
    <property type="molecule type" value="Genomic_DNA"/>
</dbReference>
<dbReference type="InterPro" id="IPR008183">
    <property type="entry name" value="Aldose_1/G6P_1-epimerase"/>
</dbReference>
<evidence type="ECO:0000313" key="3">
    <source>
        <dbReference type="Proteomes" id="UP001142291"/>
    </source>
</evidence>
<protein>
    <submittedName>
        <fullName evidence="2">Aldose 1-epimerase</fullName>
    </submittedName>
</protein>
<evidence type="ECO:0000256" key="1">
    <source>
        <dbReference type="SAM" id="MobiDB-lite"/>
    </source>
</evidence>
<dbReference type="SUPFAM" id="SSF74650">
    <property type="entry name" value="Galactose mutarotase-like"/>
    <property type="match status" value="1"/>
</dbReference>
<dbReference type="GO" id="GO:0030246">
    <property type="term" value="F:carbohydrate binding"/>
    <property type="evidence" value="ECO:0007669"/>
    <property type="project" value="InterPro"/>
</dbReference>
<proteinExistence type="predicted"/>
<dbReference type="InterPro" id="IPR037480">
    <property type="entry name" value="YihR-like"/>
</dbReference>
<dbReference type="GO" id="GO:0016853">
    <property type="term" value="F:isomerase activity"/>
    <property type="evidence" value="ECO:0007669"/>
    <property type="project" value="InterPro"/>
</dbReference>
<gene>
    <name evidence="2" type="primary">galM</name>
    <name evidence="2" type="ORF">GCM10017591_14020</name>
</gene>
<feature type="compositionally biased region" description="Polar residues" evidence="1">
    <location>
        <begin position="19"/>
        <end position="29"/>
    </location>
</feature>
<dbReference type="AlphaFoldDB" id="A0A9W6M681"/>
<sequence length="314" mass="32992">MRTDDPRLDPAEPLDPTGEQFTITSDDGGTTATIAQVGASLRHLVSGGTDLVPPYPTGSPTPAGSGIVLVPWPNRVRDGRWNDEGETRQLAISEPAYGNASHGLLRFAPYRLAAASPDAVTLTATIFAQTGYPYVLGTAVTYAVTDGALSATHVIRNLGAGSAPVALGTHPYFCIGDAPTEDLVLTSSGATMFTADAQKIPTGVAAVDAATDLRAGRRLGDLDLDTAYTDLVRGDDGRVHTTLAAPDGRAIDVWQGEGFDYVQVFTTDRYPGRPLTVAIEPMTAPADAFNSGRSLRRLATGESWTLEWGVTFSA</sequence>
<dbReference type="Proteomes" id="UP001142291">
    <property type="component" value="Unassembled WGS sequence"/>
</dbReference>
<reference evidence="2" key="2">
    <citation type="submission" date="2023-01" db="EMBL/GenBank/DDBJ databases">
        <authorList>
            <person name="Sun Q."/>
            <person name="Evtushenko L."/>
        </authorList>
    </citation>
    <scope>NUCLEOTIDE SEQUENCE</scope>
    <source>
        <strain evidence="2">VKM Ac-1940</strain>
    </source>
</reference>